<organism evidence="1 2">
    <name type="scientific">Racocetra fulgida</name>
    <dbReference type="NCBI Taxonomy" id="60492"/>
    <lineage>
        <taxon>Eukaryota</taxon>
        <taxon>Fungi</taxon>
        <taxon>Fungi incertae sedis</taxon>
        <taxon>Mucoromycota</taxon>
        <taxon>Glomeromycotina</taxon>
        <taxon>Glomeromycetes</taxon>
        <taxon>Diversisporales</taxon>
        <taxon>Gigasporaceae</taxon>
        <taxon>Racocetra</taxon>
    </lineage>
</organism>
<evidence type="ECO:0000313" key="1">
    <source>
        <dbReference type="EMBL" id="CAG8748245.1"/>
    </source>
</evidence>
<dbReference type="AlphaFoldDB" id="A0A9N9NP75"/>
<sequence>FEIDSDNDNYDSVSIYSEQTTQSAESTISQNTNLSQMSNPNKMIHYLACTLTYKEQTQFEKDILNMTIEN</sequence>
<feature type="non-terminal residue" evidence="1">
    <location>
        <position position="1"/>
    </location>
</feature>
<name>A0A9N9NP75_9GLOM</name>
<dbReference type="Proteomes" id="UP000789396">
    <property type="component" value="Unassembled WGS sequence"/>
</dbReference>
<gene>
    <name evidence="1" type="ORF">RFULGI_LOCUS13405</name>
</gene>
<keyword evidence="2" id="KW-1185">Reference proteome</keyword>
<feature type="non-terminal residue" evidence="1">
    <location>
        <position position="70"/>
    </location>
</feature>
<accession>A0A9N9NP75</accession>
<dbReference type="EMBL" id="CAJVPZ010035089">
    <property type="protein sequence ID" value="CAG8748245.1"/>
    <property type="molecule type" value="Genomic_DNA"/>
</dbReference>
<dbReference type="OrthoDB" id="2468966at2759"/>
<protein>
    <submittedName>
        <fullName evidence="1">15093_t:CDS:1</fullName>
    </submittedName>
</protein>
<reference evidence="1" key="1">
    <citation type="submission" date="2021-06" db="EMBL/GenBank/DDBJ databases">
        <authorList>
            <person name="Kallberg Y."/>
            <person name="Tangrot J."/>
            <person name="Rosling A."/>
        </authorList>
    </citation>
    <scope>NUCLEOTIDE SEQUENCE</scope>
    <source>
        <strain evidence="1">IN212</strain>
    </source>
</reference>
<proteinExistence type="predicted"/>
<evidence type="ECO:0000313" key="2">
    <source>
        <dbReference type="Proteomes" id="UP000789396"/>
    </source>
</evidence>
<comment type="caution">
    <text evidence="1">The sequence shown here is derived from an EMBL/GenBank/DDBJ whole genome shotgun (WGS) entry which is preliminary data.</text>
</comment>